<dbReference type="Gene3D" id="3.40.50.2300">
    <property type="match status" value="1"/>
</dbReference>
<accession>A0A3P1CAE7</accession>
<dbReference type="InterPro" id="IPR001789">
    <property type="entry name" value="Sig_transdc_resp-reg_receiver"/>
</dbReference>
<feature type="domain" description="Response regulatory" evidence="2">
    <location>
        <begin position="7"/>
        <end position="134"/>
    </location>
</feature>
<evidence type="ECO:0000313" key="4">
    <source>
        <dbReference type="Proteomes" id="UP000274271"/>
    </source>
</evidence>
<dbReference type="InterPro" id="IPR011006">
    <property type="entry name" value="CheY-like_superfamily"/>
</dbReference>
<dbReference type="SMART" id="SM00448">
    <property type="entry name" value="REC"/>
    <property type="match status" value="1"/>
</dbReference>
<dbReference type="EMBL" id="RQJP01000007">
    <property type="protein sequence ID" value="RRB10277.1"/>
    <property type="molecule type" value="Genomic_DNA"/>
</dbReference>
<keyword evidence="1" id="KW-0597">Phosphoprotein</keyword>
<dbReference type="PROSITE" id="PS50110">
    <property type="entry name" value="RESPONSE_REGULATORY"/>
    <property type="match status" value="1"/>
</dbReference>
<dbReference type="OrthoDB" id="1524091at2"/>
<name>A0A3P1CAE7_9BACT</name>
<gene>
    <name evidence="3" type="ORF">EHT87_29020</name>
</gene>
<evidence type="ECO:0000256" key="1">
    <source>
        <dbReference type="PROSITE-ProRule" id="PRU00169"/>
    </source>
</evidence>
<reference evidence="3 4" key="1">
    <citation type="submission" date="2018-11" db="EMBL/GenBank/DDBJ databases">
        <authorList>
            <person name="Zhou Z."/>
            <person name="Wang G."/>
        </authorList>
    </citation>
    <scope>NUCLEOTIDE SEQUENCE [LARGE SCALE GENOMIC DNA]</scope>
    <source>
        <strain evidence="3 4">KCTC42998</strain>
    </source>
</reference>
<dbReference type="PANTHER" id="PTHR44520">
    <property type="entry name" value="RESPONSE REGULATOR RCP1-RELATED"/>
    <property type="match status" value="1"/>
</dbReference>
<evidence type="ECO:0000259" key="2">
    <source>
        <dbReference type="PROSITE" id="PS50110"/>
    </source>
</evidence>
<keyword evidence="4" id="KW-1185">Reference proteome</keyword>
<dbReference type="AlphaFoldDB" id="A0A3P1CAE7"/>
<dbReference type="Proteomes" id="UP000274271">
    <property type="component" value="Unassembled WGS sequence"/>
</dbReference>
<dbReference type="SUPFAM" id="SSF52172">
    <property type="entry name" value="CheY-like"/>
    <property type="match status" value="1"/>
</dbReference>
<dbReference type="PANTHER" id="PTHR44520:SF2">
    <property type="entry name" value="RESPONSE REGULATOR RCP1"/>
    <property type="match status" value="1"/>
</dbReference>
<dbReference type="Pfam" id="PF00072">
    <property type="entry name" value="Response_reg"/>
    <property type="match status" value="1"/>
</dbReference>
<comment type="caution">
    <text evidence="3">The sequence shown here is derived from an EMBL/GenBank/DDBJ whole genome shotgun (WGS) entry which is preliminary data.</text>
</comment>
<feature type="modified residue" description="4-aspartylphosphate" evidence="1">
    <location>
        <position position="64"/>
    </location>
</feature>
<dbReference type="RefSeq" id="WP_124910290.1">
    <property type="nucleotide sequence ID" value="NZ_RQJP01000007.1"/>
</dbReference>
<evidence type="ECO:0000313" key="3">
    <source>
        <dbReference type="EMBL" id="RRB10277.1"/>
    </source>
</evidence>
<dbReference type="GO" id="GO:0000160">
    <property type="term" value="P:phosphorelay signal transduction system"/>
    <property type="evidence" value="ECO:0007669"/>
    <property type="project" value="InterPro"/>
</dbReference>
<sequence>MPRPIHCILLIDDDPDDNYLHQLVIEESGLCDAVRSAETGLQALTYLTETHDSNYVRPDVILLDINMPGMNGFEFLERYCQLDEVLRSRLVLLMLTTSLNPVDKNRAGQFEDVKGYLTKPVTKEMLQEIIDQYFPASV</sequence>
<proteinExistence type="predicted"/>
<protein>
    <submittedName>
        <fullName evidence="3">Response regulator</fullName>
    </submittedName>
</protein>
<organism evidence="3 4">
    <name type="scientific">Larkinella knui</name>
    <dbReference type="NCBI Taxonomy" id="2025310"/>
    <lineage>
        <taxon>Bacteria</taxon>
        <taxon>Pseudomonadati</taxon>
        <taxon>Bacteroidota</taxon>
        <taxon>Cytophagia</taxon>
        <taxon>Cytophagales</taxon>
        <taxon>Spirosomataceae</taxon>
        <taxon>Larkinella</taxon>
    </lineage>
</organism>
<dbReference type="InterPro" id="IPR052893">
    <property type="entry name" value="TCS_response_regulator"/>
</dbReference>